<dbReference type="PANTHER" id="PTHR43845:SF1">
    <property type="entry name" value="BLR5969 PROTEIN"/>
    <property type="match status" value="1"/>
</dbReference>
<proteinExistence type="predicted"/>
<dbReference type="EMBL" id="CZCS02000172">
    <property type="protein sequence ID" value="VXD17374.1"/>
    <property type="molecule type" value="Genomic_DNA"/>
</dbReference>
<dbReference type="Gene3D" id="3.40.50.12780">
    <property type="entry name" value="N-terminal domain of ligase-like"/>
    <property type="match status" value="1"/>
</dbReference>
<comment type="caution">
    <text evidence="1">The sequence shown here is derived from an EMBL/GenBank/DDBJ whole genome shotgun (WGS) entry which is preliminary data.</text>
</comment>
<evidence type="ECO:0000313" key="2">
    <source>
        <dbReference type="Proteomes" id="UP000182190"/>
    </source>
</evidence>
<name>A0A7Z9DXT5_9CYAN</name>
<dbReference type="RefSeq" id="WP_231516635.1">
    <property type="nucleotide sequence ID" value="NZ_LR734998.1"/>
</dbReference>
<reference evidence="1" key="1">
    <citation type="submission" date="2019-10" db="EMBL/GenBank/DDBJ databases">
        <authorList>
            <consortium name="Genoscope - CEA"/>
            <person name="William W."/>
        </authorList>
    </citation>
    <scope>NUCLEOTIDE SEQUENCE [LARGE SCALE GENOMIC DNA]</scope>
    <source>
        <strain evidence="1">BBR_PRJEB10994</strain>
    </source>
</reference>
<protein>
    <submittedName>
        <fullName evidence="1">Phenylacetate-CoA ligase</fullName>
    </submittedName>
</protein>
<evidence type="ECO:0000313" key="1">
    <source>
        <dbReference type="EMBL" id="VXD17374.1"/>
    </source>
</evidence>
<dbReference type="GO" id="GO:0016874">
    <property type="term" value="F:ligase activity"/>
    <property type="evidence" value="ECO:0007669"/>
    <property type="project" value="UniProtKB-KW"/>
</dbReference>
<dbReference type="AlphaFoldDB" id="A0A7Z9DXT5"/>
<dbReference type="SUPFAM" id="SSF56801">
    <property type="entry name" value="Acetyl-CoA synthetase-like"/>
    <property type="match status" value="1"/>
</dbReference>
<keyword evidence="1" id="KW-0436">Ligase</keyword>
<organism evidence="1 2">
    <name type="scientific">Planktothrix paucivesiculata PCC 9631</name>
    <dbReference type="NCBI Taxonomy" id="671071"/>
    <lineage>
        <taxon>Bacteria</taxon>
        <taxon>Bacillati</taxon>
        <taxon>Cyanobacteriota</taxon>
        <taxon>Cyanophyceae</taxon>
        <taxon>Oscillatoriophycideae</taxon>
        <taxon>Oscillatoriales</taxon>
        <taxon>Microcoleaceae</taxon>
        <taxon>Planktothrix</taxon>
    </lineage>
</organism>
<accession>A0A7Z9DXT5</accession>
<sequence>MLNGSDLSKLRVAIYEDCSMGQLRDEQRQRAISALNGFLFTPLSDLVQPSKDRGVTSVLQLFQDVVTKVPAYQQFLASHHRSIDQIQTGEDFQTLPLMTKDNYLRQYSLSQLCRHGQLETCDLIAVSSGSTGNPTFWPRFISDELQIATRFEQIFYDSFQADQRRTLAVICFTLGTWVGGMYTTACCRHLATKGYPLTVITPGNQKPEIFRVIRELGEQFDQVVLLGYPPFIKDVIDTGINQGIEWAKYQVKLVFAGEVFSEEWRSLVGERLGSTQPNYDSASLYGTADAGVLGNETPLSICIRRFLAKNPDIAKQLFGESRLPTLVQYDPQSRFFEVQKTDDSIMGTLLFSGDNGIPLIRYHIADQGGIIGFEQMLDFLKQWDFDPILELQKIGDRGIYQLPFVFVFGRSQFILSYFGANIYPENVTVGLEQPLIKDWVTGKFVMSILEDSDQNRWLSVVVELAPGIQKTADKKEAIATSILFQLKRLNSEFANYVPPEYQTPKITLKLTGDAEYFPLGVKHRYTRKN</sequence>
<dbReference type="Proteomes" id="UP000182190">
    <property type="component" value="Unassembled WGS sequence"/>
</dbReference>
<gene>
    <name evidence="1" type="ORF">PL9631_330020</name>
</gene>
<dbReference type="InterPro" id="IPR042099">
    <property type="entry name" value="ANL_N_sf"/>
</dbReference>
<dbReference type="PANTHER" id="PTHR43845">
    <property type="entry name" value="BLR5969 PROTEIN"/>
    <property type="match status" value="1"/>
</dbReference>
<keyword evidence="2" id="KW-1185">Reference proteome</keyword>